<feature type="region of interest" description="Disordered" evidence="1">
    <location>
        <begin position="1"/>
        <end position="26"/>
    </location>
</feature>
<dbReference type="AlphaFoldDB" id="A0A833Z697"/>
<protein>
    <submittedName>
        <fullName evidence="2">Uncharacterized protein</fullName>
    </submittedName>
</protein>
<organism evidence="2 3">
    <name type="scientific">Phyllostomus discolor</name>
    <name type="common">pale spear-nosed bat</name>
    <dbReference type="NCBI Taxonomy" id="89673"/>
    <lineage>
        <taxon>Eukaryota</taxon>
        <taxon>Metazoa</taxon>
        <taxon>Chordata</taxon>
        <taxon>Craniata</taxon>
        <taxon>Vertebrata</taxon>
        <taxon>Euteleostomi</taxon>
        <taxon>Mammalia</taxon>
        <taxon>Eutheria</taxon>
        <taxon>Laurasiatheria</taxon>
        <taxon>Chiroptera</taxon>
        <taxon>Yangochiroptera</taxon>
        <taxon>Phyllostomidae</taxon>
        <taxon>Phyllostominae</taxon>
        <taxon>Phyllostomus</taxon>
    </lineage>
</organism>
<sequence length="120" mass="13406">MHTARHTGTRDPPVSPGTPPRTESCVRDRRALGWNRAQSHRKATDPALLRLPRLQATCLHRLLPALRRLQRESPNGNSDLTVPTKLSILLWLPSAPGRKLGHEPGGTQVVSPQHQCWRPD</sequence>
<gene>
    <name evidence="2" type="ORF">HJG60_008131</name>
</gene>
<feature type="region of interest" description="Disordered" evidence="1">
    <location>
        <begin position="99"/>
        <end position="120"/>
    </location>
</feature>
<proteinExistence type="predicted"/>
<accession>A0A833Z697</accession>
<dbReference type="Proteomes" id="UP000664940">
    <property type="component" value="Unassembled WGS sequence"/>
</dbReference>
<name>A0A833Z697_9CHIR</name>
<evidence type="ECO:0000313" key="3">
    <source>
        <dbReference type="Proteomes" id="UP000664940"/>
    </source>
</evidence>
<evidence type="ECO:0000313" key="2">
    <source>
        <dbReference type="EMBL" id="KAF6088275.1"/>
    </source>
</evidence>
<evidence type="ECO:0000256" key="1">
    <source>
        <dbReference type="SAM" id="MobiDB-lite"/>
    </source>
</evidence>
<comment type="caution">
    <text evidence="2">The sequence shown here is derived from an EMBL/GenBank/DDBJ whole genome shotgun (WGS) entry which is preliminary data.</text>
</comment>
<dbReference type="EMBL" id="JABVXQ010000010">
    <property type="protein sequence ID" value="KAF6088275.1"/>
    <property type="molecule type" value="Genomic_DNA"/>
</dbReference>
<reference evidence="2 3" key="1">
    <citation type="journal article" date="2020" name="Nature">
        <title>Six reference-quality genomes reveal evolution of bat adaptations.</title>
        <authorList>
            <person name="Jebb D."/>
            <person name="Huang Z."/>
            <person name="Pippel M."/>
            <person name="Hughes G.M."/>
            <person name="Lavrichenko K."/>
            <person name="Devanna P."/>
            <person name="Winkler S."/>
            <person name="Jermiin L.S."/>
            <person name="Skirmuntt E.C."/>
            <person name="Katzourakis A."/>
            <person name="Burkitt-Gray L."/>
            <person name="Ray D.A."/>
            <person name="Sullivan K.A.M."/>
            <person name="Roscito J.G."/>
            <person name="Kirilenko B.M."/>
            <person name="Davalos L.M."/>
            <person name="Corthals A.P."/>
            <person name="Power M.L."/>
            <person name="Jones G."/>
            <person name="Ransome R.D."/>
            <person name="Dechmann D.K.N."/>
            <person name="Locatelli A.G."/>
            <person name="Puechmaille S.J."/>
            <person name="Fedrigo O."/>
            <person name="Jarvis E.D."/>
            <person name="Hiller M."/>
            <person name="Vernes S.C."/>
            <person name="Myers E.W."/>
            <person name="Teeling E.C."/>
        </authorList>
    </citation>
    <scope>NUCLEOTIDE SEQUENCE [LARGE SCALE GENOMIC DNA]</scope>
    <source>
        <strain evidence="2">Bat1K_MPI-CBG_1</strain>
    </source>
</reference>